<dbReference type="AlphaFoldDB" id="A0AAV2IS23"/>
<proteinExistence type="predicted"/>
<sequence>MWSYPKSSDWWSSIVPNMTEKQFKENFRVQRSTFKQILDQVEPFLRRQDTLLRSAIPTDKRVACALYCLGSTGELRTIAHLFGIGRSTAANILHEFTQVIVDLFFHRLIQFPANDQSIKETTDGFLQKFGYPMCLGSIDGTHIAIQPPYGEETDYFNYKK</sequence>
<feature type="non-terminal residue" evidence="1">
    <location>
        <position position="160"/>
    </location>
</feature>
<reference evidence="1 2" key="1">
    <citation type="submission" date="2024-04" db="EMBL/GenBank/DDBJ databases">
        <authorList>
            <consortium name="Genoscope - CEA"/>
            <person name="William W."/>
        </authorList>
    </citation>
    <scope>NUCLEOTIDE SEQUENCE [LARGE SCALE GENOMIC DNA]</scope>
</reference>
<evidence type="ECO:0008006" key="3">
    <source>
        <dbReference type="Google" id="ProtNLM"/>
    </source>
</evidence>
<dbReference type="PANTHER" id="PTHR22930:SF85">
    <property type="entry name" value="GH03217P-RELATED"/>
    <property type="match status" value="1"/>
</dbReference>
<organism evidence="1 2">
    <name type="scientific">Lymnaea stagnalis</name>
    <name type="common">Great pond snail</name>
    <name type="synonym">Helix stagnalis</name>
    <dbReference type="NCBI Taxonomy" id="6523"/>
    <lineage>
        <taxon>Eukaryota</taxon>
        <taxon>Metazoa</taxon>
        <taxon>Spiralia</taxon>
        <taxon>Lophotrochozoa</taxon>
        <taxon>Mollusca</taxon>
        <taxon>Gastropoda</taxon>
        <taxon>Heterobranchia</taxon>
        <taxon>Euthyneura</taxon>
        <taxon>Panpulmonata</taxon>
        <taxon>Hygrophila</taxon>
        <taxon>Lymnaeoidea</taxon>
        <taxon>Lymnaeidae</taxon>
        <taxon>Lymnaea</taxon>
    </lineage>
</organism>
<keyword evidence="2" id="KW-1185">Reference proteome</keyword>
<gene>
    <name evidence="1" type="ORF">GSLYS_00022205001</name>
</gene>
<dbReference type="Proteomes" id="UP001497497">
    <property type="component" value="Unassembled WGS sequence"/>
</dbReference>
<dbReference type="PANTHER" id="PTHR22930">
    <property type="match status" value="1"/>
</dbReference>
<protein>
    <recommendedName>
        <fullName evidence="3">Nuclease HARBI1</fullName>
    </recommendedName>
</protein>
<evidence type="ECO:0000313" key="1">
    <source>
        <dbReference type="EMBL" id="CAL1548888.1"/>
    </source>
</evidence>
<name>A0AAV2IS23_LYMST</name>
<accession>A0AAV2IS23</accession>
<evidence type="ECO:0000313" key="2">
    <source>
        <dbReference type="Proteomes" id="UP001497497"/>
    </source>
</evidence>
<dbReference type="EMBL" id="CAXITT010002031">
    <property type="protein sequence ID" value="CAL1548888.1"/>
    <property type="molecule type" value="Genomic_DNA"/>
</dbReference>
<dbReference type="InterPro" id="IPR045249">
    <property type="entry name" value="HARBI1-like"/>
</dbReference>
<comment type="caution">
    <text evidence="1">The sequence shown here is derived from an EMBL/GenBank/DDBJ whole genome shotgun (WGS) entry which is preliminary data.</text>
</comment>